<feature type="region of interest" description="Disordered" evidence="1">
    <location>
        <begin position="1"/>
        <end position="97"/>
    </location>
</feature>
<feature type="compositionally biased region" description="Basic and acidic residues" evidence="1">
    <location>
        <begin position="161"/>
        <end position="191"/>
    </location>
</feature>
<keyword evidence="3" id="KW-1185">Reference proteome</keyword>
<feature type="compositionally biased region" description="Basic and acidic residues" evidence="1">
    <location>
        <begin position="74"/>
        <end position="90"/>
    </location>
</feature>
<protein>
    <submittedName>
        <fullName evidence="2">Leukocyte receptor cluster member 1</fullName>
    </submittedName>
</protein>
<evidence type="ECO:0000313" key="3">
    <source>
        <dbReference type="Proteomes" id="UP000694424"/>
    </source>
</evidence>
<name>A0A8B9S688_APTOW</name>
<dbReference type="InterPro" id="IPR039875">
    <property type="entry name" value="LENG1-like"/>
</dbReference>
<reference evidence="2" key="1">
    <citation type="submission" date="2025-08" db="UniProtKB">
        <authorList>
            <consortium name="Ensembl"/>
        </authorList>
    </citation>
    <scope>IDENTIFICATION</scope>
</reference>
<evidence type="ECO:0000313" key="2">
    <source>
        <dbReference type="Ensembl" id="ENSAOWP00000007425.1"/>
    </source>
</evidence>
<accession>A0A8B9S688</accession>
<feature type="region of interest" description="Disordered" evidence="1">
    <location>
        <begin position="129"/>
        <end position="234"/>
    </location>
</feature>
<dbReference type="PANTHER" id="PTHR22093">
    <property type="entry name" value="LEUKOCYTE RECEPTOR CLUSTER LRC MEMBER 1"/>
    <property type="match status" value="1"/>
</dbReference>
<dbReference type="AlphaFoldDB" id="A0A8B9S688"/>
<reference evidence="2" key="2">
    <citation type="submission" date="2025-09" db="UniProtKB">
        <authorList>
            <consortium name="Ensembl"/>
        </authorList>
    </citation>
    <scope>IDENTIFICATION</scope>
</reference>
<sequence length="234" mass="26030">GWTRPSRTCGGRGGSNHSRVEGPHRVPQARTQLLRKKARGGPGPPDCTALVPGGPGHLDLFPSPAEAGGTLAPNKEHEEEKRQEQVRKDPGVAAAGGREQALGLLTYLGQSAAEAQTCPPWYQRAPEAVAAEVAERDEGRKAKLDPLREMEKQLRKKGTRREREQRRQREPPSLEELRRERLRREEAERARTRALLAGPREPPAAPPADDRARPYNSQFNPHLARQRRGPPKPR</sequence>
<feature type="compositionally biased region" description="Basic and acidic residues" evidence="1">
    <location>
        <begin position="133"/>
        <end position="153"/>
    </location>
</feature>
<evidence type="ECO:0000256" key="1">
    <source>
        <dbReference type="SAM" id="MobiDB-lite"/>
    </source>
</evidence>
<dbReference type="Proteomes" id="UP000694424">
    <property type="component" value="Unplaced"/>
</dbReference>
<organism evidence="2 3">
    <name type="scientific">Apteryx owenii</name>
    <name type="common">Little spotted kiwi</name>
    <dbReference type="NCBI Taxonomy" id="8824"/>
    <lineage>
        <taxon>Eukaryota</taxon>
        <taxon>Metazoa</taxon>
        <taxon>Chordata</taxon>
        <taxon>Craniata</taxon>
        <taxon>Vertebrata</taxon>
        <taxon>Euteleostomi</taxon>
        <taxon>Archelosauria</taxon>
        <taxon>Archosauria</taxon>
        <taxon>Dinosauria</taxon>
        <taxon>Saurischia</taxon>
        <taxon>Theropoda</taxon>
        <taxon>Coelurosauria</taxon>
        <taxon>Aves</taxon>
        <taxon>Palaeognathae</taxon>
        <taxon>Apterygiformes</taxon>
        <taxon>Apterygidae</taxon>
        <taxon>Apteryx</taxon>
    </lineage>
</organism>
<feature type="compositionally biased region" description="Basic residues" evidence="1">
    <location>
        <begin position="224"/>
        <end position="234"/>
    </location>
</feature>
<dbReference type="Ensembl" id="ENSAOWT00000008408.1">
    <property type="protein sequence ID" value="ENSAOWP00000007425.1"/>
    <property type="gene ID" value="ENSAOWG00000005087.1"/>
</dbReference>
<proteinExistence type="predicted"/>
<dbReference type="PANTHER" id="PTHR22093:SF0">
    <property type="entry name" value="LEUKOCYTE RECEPTOR CLUSTER MEMBER 1"/>
    <property type="match status" value="1"/>
</dbReference>